<dbReference type="Pfam" id="PF13711">
    <property type="entry name" value="DUF4160"/>
    <property type="match status" value="1"/>
</dbReference>
<gene>
    <name evidence="1" type="ORF">BRYFOR_06186</name>
</gene>
<keyword evidence="2" id="KW-1185">Reference proteome</keyword>
<dbReference type="eggNOG" id="ENOG5032YDN">
    <property type="taxonomic scope" value="Bacteria"/>
</dbReference>
<sequence length="83" mass="9545">MFYGIIVRMQSERGGKHNVPHLHAVYGEYEIVMSLSGEKLEGSFPGKQQKLLVAWIALHEDELKANWQLLCEGEGYFKIEPLR</sequence>
<protein>
    <recommendedName>
        <fullName evidence="3">DUF4160 domain-containing protein</fullName>
    </recommendedName>
</protein>
<comment type="caution">
    <text evidence="1">The sequence shown here is derived from an EMBL/GenBank/DDBJ whole genome shotgun (WGS) entry which is preliminary data.</text>
</comment>
<dbReference type="STRING" id="168384.SAMN05660368_00459"/>
<evidence type="ECO:0000313" key="1">
    <source>
        <dbReference type="EMBL" id="EET61992.1"/>
    </source>
</evidence>
<organism evidence="1 2">
    <name type="scientific">Marvinbryantia formatexigens DSM 14469</name>
    <dbReference type="NCBI Taxonomy" id="478749"/>
    <lineage>
        <taxon>Bacteria</taxon>
        <taxon>Bacillati</taxon>
        <taxon>Bacillota</taxon>
        <taxon>Clostridia</taxon>
        <taxon>Lachnospirales</taxon>
        <taxon>Lachnospiraceae</taxon>
        <taxon>Marvinbryantia</taxon>
    </lineage>
</organism>
<dbReference type="EMBL" id="ACCL02000004">
    <property type="protein sequence ID" value="EET61992.1"/>
    <property type="molecule type" value="Genomic_DNA"/>
</dbReference>
<evidence type="ECO:0008006" key="3">
    <source>
        <dbReference type="Google" id="ProtNLM"/>
    </source>
</evidence>
<reference evidence="1" key="1">
    <citation type="submission" date="2009-07" db="EMBL/GenBank/DDBJ databases">
        <authorList>
            <person name="Weinstock G."/>
            <person name="Sodergren E."/>
            <person name="Clifton S."/>
            <person name="Fulton L."/>
            <person name="Fulton B."/>
            <person name="Courtney L."/>
            <person name="Fronick C."/>
            <person name="Harrison M."/>
            <person name="Strong C."/>
            <person name="Farmer C."/>
            <person name="Delahaunty K."/>
            <person name="Markovic C."/>
            <person name="Hall O."/>
            <person name="Minx P."/>
            <person name="Tomlinson C."/>
            <person name="Mitreva M."/>
            <person name="Nelson J."/>
            <person name="Hou S."/>
            <person name="Wollam A."/>
            <person name="Pepin K.H."/>
            <person name="Johnson M."/>
            <person name="Bhonagiri V."/>
            <person name="Nash W.E."/>
            <person name="Warren W."/>
            <person name="Chinwalla A."/>
            <person name="Mardis E.R."/>
            <person name="Wilson R.K."/>
        </authorList>
    </citation>
    <scope>NUCLEOTIDE SEQUENCE [LARGE SCALE GENOMIC DNA]</scope>
    <source>
        <strain evidence="1">DSM 14469</strain>
    </source>
</reference>
<dbReference type="InterPro" id="IPR025427">
    <property type="entry name" value="DUF4160"/>
</dbReference>
<proteinExistence type="predicted"/>
<dbReference type="Proteomes" id="UP000005561">
    <property type="component" value="Unassembled WGS sequence"/>
</dbReference>
<dbReference type="AlphaFoldDB" id="C6LC39"/>
<accession>C6LC39</accession>
<name>C6LC39_9FIRM</name>
<evidence type="ECO:0000313" key="2">
    <source>
        <dbReference type="Proteomes" id="UP000005561"/>
    </source>
</evidence>